<comment type="caution">
    <text evidence="1">The sequence shown here is derived from an EMBL/GenBank/DDBJ whole genome shotgun (WGS) entry which is preliminary data.</text>
</comment>
<dbReference type="EMBL" id="JBHRTR010000044">
    <property type="protein sequence ID" value="MFC3230359.1"/>
    <property type="molecule type" value="Genomic_DNA"/>
</dbReference>
<accession>A0ABV7L731</accession>
<evidence type="ECO:0000313" key="2">
    <source>
        <dbReference type="Proteomes" id="UP001595528"/>
    </source>
</evidence>
<name>A0ABV7L731_9PROT</name>
<keyword evidence="2" id="KW-1185">Reference proteome</keyword>
<dbReference type="RefSeq" id="WP_379905462.1">
    <property type="nucleotide sequence ID" value="NZ_JBHRTR010000044.1"/>
</dbReference>
<evidence type="ECO:0000313" key="1">
    <source>
        <dbReference type="EMBL" id="MFC3230359.1"/>
    </source>
</evidence>
<proteinExistence type="predicted"/>
<organism evidence="1 2">
    <name type="scientific">Marinibaculum pumilum</name>
    <dbReference type="NCBI Taxonomy" id="1766165"/>
    <lineage>
        <taxon>Bacteria</taxon>
        <taxon>Pseudomonadati</taxon>
        <taxon>Pseudomonadota</taxon>
        <taxon>Alphaproteobacteria</taxon>
        <taxon>Rhodospirillales</taxon>
        <taxon>Rhodospirillaceae</taxon>
        <taxon>Marinibaculum</taxon>
    </lineage>
</organism>
<gene>
    <name evidence="1" type="ORF">ACFOGJ_24130</name>
</gene>
<dbReference type="Proteomes" id="UP001595528">
    <property type="component" value="Unassembled WGS sequence"/>
</dbReference>
<evidence type="ECO:0008006" key="3">
    <source>
        <dbReference type="Google" id="ProtNLM"/>
    </source>
</evidence>
<sequence length="400" mass="45567">MAHISLFSSNDWASLSQAREEGLKNAINEFDPDRLLGMSDETVMAHISDLLATDVPILHRDKIQISHRDGTRQVDDYGRTVTIPTTEVDVTVPHSGPSDAFKIRPSTYRSSTPRAFVASTELLFTVDATQRDPKQVRHDIDAQLDEIEFHLDKLRADVERHRPEMENLARQYVAKRRAKLLSDRNLISNIGYEIKVRPDTPRTYAPPDIRRKLAPTVARQGTGTFKPEPALDVENYKHILKVIADMAIVIERSPSAFKDLDEEALRFLFLVPLNGHYEGSASGEVFNYQGKTDILIRVDGKNIFIAECKFWAGPKNFSDTIDQILRYTSWRDTKTAIILFNKNKNFTKVIDAIPNAVTSHPNFRREGPKDETIFQYTLHHPDDPDRELSLAILAFDVPHR</sequence>
<protein>
    <recommendedName>
        <fullName evidence="3">Restriction endonuclease</fullName>
    </recommendedName>
</protein>
<reference evidence="2" key="1">
    <citation type="journal article" date="2019" name="Int. J. Syst. Evol. Microbiol.">
        <title>The Global Catalogue of Microorganisms (GCM) 10K type strain sequencing project: providing services to taxonomists for standard genome sequencing and annotation.</title>
        <authorList>
            <consortium name="The Broad Institute Genomics Platform"/>
            <consortium name="The Broad Institute Genome Sequencing Center for Infectious Disease"/>
            <person name="Wu L."/>
            <person name="Ma J."/>
        </authorList>
    </citation>
    <scope>NUCLEOTIDE SEQUENCE [LARGE SCALE GENOMIC DNA]</scope>
    <source>
        <strain evidence="2">KCTC 42964</strain>
    </source>
</reference>